<organism evidence="2 3">
    <name type="scientific">Mucuna pruriens</name>
    <name type="common">Velvet bean</name>
    <name type="synonym">Dolichos pruriens</name>
    <dbReference type="NCBI Taxonomy" id="157652"/>
    <lineage>
        <taxon>Eukaryota</taxon>
        <taxon>Viridiplantae</taxon>
        <taxon>Streptophyta</taxon>
        <taxon>Embryophyta</taxon>
        <taxon>Tracheophyta</taxon>
        <taxon>Spermatophyta</taxon>
        <taxon>Magnoliopsida</taxon>
        <taxon>eudicotyledons</taxon>
        <taxon>Gunneridae</taxon>
        <taxon>Pentapetalae</taxon>
        <taxon>rosids</taxon>
        <taxon>fabids</taxon>
        <taxon>Fabales</taxon>
        <taxon>Fabaceae</taxon>
        <taxon>Papilionoideae</taxon>
        <taxon>50 kb inversion clade</taxon>
        <taxon>NPAAA clade</taxon>
        <taxon>indigoferoid/millettioid clade</taxon>
        <taxon>Phaseoleae</taxon>
        <taxon>Mucuna</taxon>
    </lineage>
</organism>
<evidence type="ECO:0000256" key="1">
    <source>
        <dbReference type="SAM" id="MobiDB-lite"/>
    </source>
</evidence>
<dbReference type="EMBL" id="QJKJ01004179">
    <property type="protein sequence ID" value="RDX95243.1"/>
    <property type="molecule type" value="Genomic_DNA"/>
</dbReference>
<dbReference type="AlphaFoldDB" id="A0A371GXS3"/>
<reference evidence="2" key="1">
    <citation type="submission" date="2018-05" db="EMBL/GenBank/DDBJ databases">
        <title>Draft genome of Mucuna pruriens seed.</title>
        <authorList>
            <person name="Nnadi N.E."/>
            <person name="Vos R."/>
            <person name="Hasami M.H."/>
            <person name="Devisetty U.K."/>
            <person name="Aguiy J.C."/>
        </authorList>
    </citation>
    <scope>NUCLEOTIDE SEQUENCE [LARGE SCALE GENOMIC DNA]</scope>
    <source>
        <strain evidence="2">JCA_2017</strain>
    </source>
</reference>
<evidence type="ECO:0000313" key="2">
    <source>
        <dbReference type="EMBL" id="RDX95243.1"/>
    </source>
</evidence>
<evidence type="ECO:0000313" key="3">
    <source>
        <dbReference type="Proteomes" id="UP000257109"/>
    </source>
</evidence>
<name>A0A371GXS3_MUCPR</name>
<proteinExistence type="predicted"/>
<keyword evidence="3" id="KW-1185">Reference proteome</keyword>
<dbReference type="OrthoDB" id="721868at2759"/>
<protein>
    <submittedName>
        <fullName evidence="2">Uncharacterized protein</fullName>
    </submittedName>
</protein>
<feature type="non-terminal residue" evidence="2">
    <location>
        <position position="1"/>
    </location>
</feature>
<dbReference type="Proteomes" id="UP000257109">
    <property type="component" value="Unassembled WGS sequence"/>
</dbReference>
<sequence>MRISAKFSPLKNGCFLTSAAPRFEPSRRAGSLFSKPDIKSRAWSSRPLAGVAVGNARGFFTMFRSVASFDAPAYGINTPNDHQSTALPWDRPEATSGETYSWVPTKEHDRAETGSATKSRFGSRARISRERKTRFEKHENGLIKECERVLQRHQHLRGIKSEKDGGERETIVRVLEAQGVQVSTGTKLHDDAGIMRGFELCV</sequence>
<feature type="region of interest" description="Disordered" evidence="1">
    <location>
        <begin position="108"/>
        <end position="127"/>
    </location>
</feature>
<accession>A0A371GXS3</accession>
<comment type="caution">
    <text evidence="2">The sequence shown here is derived from an EMBL/GenBank/DDBJ whole genome shotgun (WGS) entry which is preliminary data.</text>
</comment>
<gene>
    <name evidence="2" type="ORF">CR513_22264</name>
</gene>